<dbReference type="GO" id="GO:0005524">
    <property type="term" value="F:ATP binding"/>
    <property type="evidence" value="ECO:0007669"/>
    <property type="project" value="UniProtKB-KW"/>
</dbReference>
<dbReference type="GO" id="GO:0006302">
    <property type="term" value="P:double-strand break repair"/>
    <property type="evidence" value="ECO:0007669"/>
    <property type="project" value="TreeGrafter"/>
</dbReference>
<dbReference type="Gene3D" id="3.40.50.300">
    <property type="entry name" value="P-loop containing nucleotide triphosphate hydrolases"/>
    <property type="match status" value="2"/>
</dbReference>
<name>A0A1I6G960_9GAMM</name>
<dbReference type="PANTHER" id="PTHR32182:SF23">
    <property type="entry name" value="ATP BINDING PROTEIN"/>
    <property type="match status" value="1"/>
</dbReference>
<dbReference type="OrthoDB" id="9815944at2"/>
<evidence type="ECO:0000313" key="3">
    <source>
        <dbReference type="EMBL" id="SFR38723.1"/>
    </source>
</evidence>
<gene>
    <name evidence="3" type="ORF">SAMN04488073_0245</name>
</gene>
<dbReference type="Pfam" id="PF13476">
    <property type="entry name" value="AAA_23"/>
    <property type="match status" value="1"/>
</dbReference>
<organism evidence="3 4">
    <name type="scientific">Marinobacter gudaonensis</name>
    <dbReference type="NCBI Taxonomy" id="375760"/>
    <lineage>
        <taxon>Bacteria</taxon>
        <taxon>Pseudomonadati</taxon>
        <taxon>Pseudomonadota</taxon>
        <taxon>Gammaproteobacteria</taxon>
        <taxon>Pseudomonadales</taxon>
        <taxon>Marinobacteraceae</taxon>
        <taxon>Marinobacter</taxon>
    </lineage>
</organism>
<dbReference type="GO" id="GO:0000731">
    <property type="term" value="P:DNA synthesis involved in DNA repair"/>
    <property type="evidence" value="ECO:0007669"/>
    <property type="project" value="TreeGrafter"/>
</dbReference>
<dbReference type="Proteomes" id="UP000199290">
    <property type="component" value="Unassembled WGS sequence"/>
</dbReference>
<dbReference type="RefSeq" id="WP_091985097.1">
    <property type="nucleotide sequence ID" value="NZ_FOYV01000001.1"/>
</dbReference>
<dbReference type="InterPro" id="IPR027417">
    <property type="entry name" value="P-loop_NTPase"/>
</dbReference>
<dbReference type="EMBL" id="FOYV01000001">
    <property type="protein sequence ID" value="SFR38723.1"/>
    <property type="molecule type" value="Genomic_DNA"/>
</dbReference>
<dbReference type="STRING" id="375760.SAMN04488073_0245"/>
<evidence type="ECO:0000313" key="4">
    <source>
        <dbReference type="Proteomes" id="UP000199290"/>
    </source>
</evidence>
<keyword evidence="3" id="KW-0547">Nucleotide-binding</keyword>
<evidence type="ECO:0000259" key="1">
    <source>
        <dbReference type="Pfam" id="PF13304"/>
    </source>
</evidence>
<feature type="domain" description="Rad50/SbcC-type AAA" evidence="2">
    <location>
        <begin position="6"/>
        <end position="168"/>
    </location>
</feature>
<evidence type="ECO:0000259" key="2">
    <source>
        <dbReference type="Pfam" id="PF13476"/>
    </source>
</evidence>
<protein>
    <submittedName>
        <fullName evidence="3">Predicted ATP-binding protein involved in virulence</fullName>
    </submittedName>
</protein>
<dbReference type="PANTHER" id="PTHR32182">
    <property type="entry name" value="DNA REPLICATION AND REPAIR PROTEIN RECF"/>
    <property type="match status" value="1"/>
</dbReference>
<feature type="domain" description="ATPase AAA-type core" evidence="1">
    <location>
        <begin position="201"/>
        <end position="330"/>
    </location>
</feature>
<keyword evidence="3" id="KW-0067">ATP-binding</keyword>
<proteinExistence type="predicted"/>
<sequence length="434" mass="48697">MKLETLKLRNFRRFKSLDISFHPELTVLAARNGQGKTSVLDAATIALGTFVGAFDLGKAKHIAQTDARYQRLSGHSDNEQAFPVSLEATLSNMIAPVVRELHGAKGRTTIKHAGELTKLGRQLMKRVQALEPVPLPLMAYYGSGRLWNAHKNMSRKAVLSESRTLGYEDCFSSASSFTQVQQWMTKATFAVLQHKSMEAYEGYTLAHQIEGIQNTVDKVLSNEGWSDFHYSVQHEELAMTHSEMGVLPVSLLSDGVRAMVSLVADMAWRCAKLNPQMGEKAQEQTTGIAFIDEVDMHLHPEWQQTVIQTLRDAFPLIQFVVTTHSPQVMSTIRRENIRVIQSNKAGEARAEEPLARTYGEPSNTVLQGVMFVDPQPPVKEKQDLKRLTELVDQGLYEDSLALQLMEQLQSTLGEHHPQLQRLQRSIKRQKALKG</sequence>
<reference evidence="4" key="1">
    <citation type="submission" date="2016-10" db="EMBL/GenBank/DDBJ databases">
        <authorList>
            <person name="Varghese N."/>
            <person name="Submissions S."/>
        </authorList>
    </citation>
    <scope>NUCLEOTIDE SEQUENCE [LARGE SCALE GENOMIC DNA]</scope>
    <source>
        <strain evidence="4">CGMCC 1.6294</strain>
    </source>
</reference>
<dbReference type="InterPro" id="IPR038729">
    <property type="entry name" value="Rad50/SbcC_AAA"/>
</dbReference>
<dbReference type="AlphaFoldDB" id="A0A1I6G960"/>
<dbReference type="InterPro" id="IPR003959">
    <property type="entry name" value="ATPase_AAA_core"/>
</dbReference>
<accession>A0A1I6G960</accession>
<dbReference type="Pfam" id="PF13304">
    <property type="entry name" value="AAA_21"/>
    <property type="match status" value="1"/>
</dbReference>
<keyword evidence="4" id="KW-1185">Reference proteome</keyword>
<dbReference type="SUPFAM" id="SSF52540">
    <property type="entry name" value="P-loop containing nucleoside triphosphate hydrolases"/>
    <property type="match status" value="1"/>
</dbReference>